<dbReference type="Pfam" id="PF06985">
    <property type="entry name" value="HET"/>
    <property type="match status" value="1"/>
</dbReference>
<keyword evidence="3" id="KW-1185">Reference proteome</keyword>
<dbReference type="OrthoDB" id="3650870at2759"/>
<protein>
    <submittedName>
        <fullName evidence="2">Heterokaryon incompatibility</fullName>
    </submittedName>
</protein>
<gene>
    <name evidence="2" type="ORF">Slin15195_G055840</name>
</gene>
<dbReference type="EMBL" id="CP099421">
    <property type="protein sequence ID" value="USW52265.1"/>
    <property type="molecule type" value="Genomic_DNA"/>
</dbReference>
<organism evidence="2 3">
    <name type="scientific">Septoria linicola</name>
    <dbReference type="NCBI Taxonomy" id="215465"/>
    <lineage>
        <taxon>Eukaryota</taxon>
        <taxon>Fungi</taxon>
        <taxon>Dikarya</taxon>
        <taxon>Ascomycota</taxon>
        <taxon>Pezizomycotina</taxon>
        <taxon>Dothideomycetes</taxon>
        <taxon>Dothideomycetidae</taxon>
        <taxon>Mycosphaerellales</taxon>
        <taxon>Mycosphaerellaceae</taxon>
        <taxon>Septoria</taxon>
    </lineage>
</organism>
<evidence type="ECO:0000259" key="1">
    <source>
        <dbReference type="Pfam" id="PF06985"/>
    </source>
</evidence>
<feature type="domain" description="Heterokaryon incompatibility" evidence="1">
    <location>
        <begin position="80"/>
        <end position="235"/>
    </location>
</feature>
<reference evidence="2" key="1">
    <citation type="submission" date="2022-06" db="EMBL/GenBank/DDBJ databases">
        <title>Complete genome sequences of two strains of the flax pathogen Septoria linicola.</title>
        <authorList>
            <person name="Lapalu N."/>
            <person name="Simon A."/>
            <person name="Demenou B."/>
            <person name="Paumier D."/>
            <person name="Guillot M.-P."/>
            <person name="Gout L."/>
            <person name="Valade R."/>
        </authorList>
    </citation>
    <scope>NUCLEOTIDE SEQUENCE</scope>
    <source>
        <strain evidence="2">SE15195</strain>
    </source>
</reference>
<dbReference type="PANTHER" id="PTHR24148">
    <property type="entry name" value="ANKYRIN REPEAT DOMAIN-CONTAINING PROTEIN 39 HOMOLOG-RELATED"/>
    <property type="match status" value="1"/>
</dbReference>
<evidence type="ECO:0000313" key="2">
    <source>
        <dbReference type="EMBL" id="USW52265.1"/>
    </source>
</evidence>
<dbReference type="AlphaFoldDB" id="A0A9Q9ANL3"/>
<dbReference type="InterPro" id="IPR052895">
    <property type="entry name" value="HetReg/Transcr_Mod"/>
</dbReference>
<accession>A0A9Q9ANL3</accession>
<dbReference type="InterPro" id="IPR010730">
    <property type="entry name" value="HET"/>
</dbReference>
<proteinExistence type="predicted"/>
<evidence type="ECO:0000313" key="3">
    <source>
        <dbReference type="Proteomes" id="UP001056384"/>
    </source>
</evidence>
<dbReference type="Proteomes" id="UP001056384">
    <property type="component" value="Chromosome 4"/>
</dbReference>
<name>A0A9Q9ANL3_9PEZI</name>
<dbReference type="PANTHER" id="PTHR24148:SF73">
    <property type="entry name" value="HET DOMAIN PROTEIN (AFU_ORTHOLOGUE AFUA_8G01020)"/>
    <property type="match status" value="1"/>
</dbReference>
<sequence>MQDDEDAWHCLCSKWQQNERAQARISATSEQVVAEKDVFSGAPLLDPAKQIRLLRFLSTPKAETIVCKLEVFSLDDLPAYANFSYTWGFSSETKTIIINGQPFDIGVNCHYALRQVSSLPHAQLGHFWIDSICVNQAEVRERSEQVTIMGSIYSKASIVLVCLGLPADDSDYLLQTLAEAEWSKLGVRSTKTSVPEIERQLTGNGSAPDGVHRFMTALDEFGRREYWKRLWIIQEITLAQNVLMLCGDCHIGLHRFITAVHAVRHCGTRSSSNRTTNRINLPRHIAHALQQALPCPRNQKDDDSSLKSETARLTLLEALQKFGTCHCKDVRDRVYGLRSIIKWPHDLPQPVTDYSISTVDLALQLLPLLSGAERGPLSAQVLLELIKALELTPEQARMMSNSYSCEQSFKFSGRACRLTSDGRGGLTADLRLDGRTRALHKLWHEMVFDTDASSDAKAVVPIRITGDVLAAIASPQARHGDILFRAYPFWLVIRHNPEADLFEIVGQVWMGSAQLCSNDTKTCQCKAHTGFATPYDKHLYATFMAVMSFEDLCVLEAHRRRAGFWRPHIEIECNRESEYLSAAATSGKLSSYAVMDERCDLMYDVPSCTFVTRSGADAPLAD</sequence>